<organism evidence="1 2">
    <name type="scientific">Viridibacillus soli</name>
    <dbReference type="NCBI Taxonomy" id="2798301"/>
    <lineage>
        <taxon>Bacteria</taxon>
        <taxon>Bacillati</taxon>
        <taxon>Bacillota</taxon>
        <taxon>Bacilli</taxon>
        <taxon>Bacillales</taxon>
        <taxon>Caryophanaceae</taxon>
        <taxon>Viridibacillus</taxon>
    </lineage>
</organism>
<evidence type="ECO:0000313" key="1">
    <source>
        <dbReference type="EMBL" id="MBK3496641.1"/>
    </source>
</evidence>
<accession>A0ABS1HBF5</accession>
<protein>
    <submittedName>
        <fullName evidence="1">DUF4003 family protein</fullName>
    </submittedName>
</protein>
<name>A0ABS1HBF5_9BACL</name>
<comment type="caution">
    <text evidence="1">The sequence shown here is derived from an EMBL/GenBank/DDBJ whole genome shotgun (WGS) entry which is preliminary data.</text>
</comment>
<keyword evidence="2" id="KW-1185">Reference proteome</keyword>
<evidence type="ECO:0000313" key="2">
    <source>
        <dbReference type="Proteomes" id="UP000618943"/>
    </source>
</evidence>
<dbReference type="InterPro" id="IPR025062">
    <property type="entry name" value="DUF4003"/>
</dbReference>
<dbReference type="Pfam" id="PF13170">
    <property type="entry name" value="DUF4003"/>
    <property type="match status" value="1"/>
</dbReference>
<proteinExistence type="predicted"/>
<reference evidence="1 2" key="1">
    <citation type="submission" date="2020-12" db="EMBL/GenBank/DDBJ databases">
        <title>YIM B01967 draft genome.</title>
        <authorList>
            <person name="Yan X."/>
        </authorList>
    </citation>
    <scope>NUCLEOTIDE SEQUENCE [LARGE SCALE GENOMIC DNA]</scope>
    <source>
        <strain evidence="1 2">YIM B01967</strain>
    </source>
</reference>
<sequence>MEMEQVKQDLQDTYESLKNTVSWSVDKRFLLSISSYYITTGRTFNAKRYLEISDEIKKQTKLLSPLRSYIHHSMVAFLDSADESPSVAVETLLEREGILKQAGFKRSMYSYLSALFIGSNELSEADQAIKGKELYDEIRKHHPFLTSHEDIPFAVLLSQQEGNLQERATTMNDYYKDLKSNRFYSGDELQWTSQIMTITSATYNRKNTENVLHVRDFLKKSGIKVKRSHYMVLGLLGAIGAKDELLQQIVEVYFELEQMKLFKWGYKEMILPIAIQLETKHLIETQTSTTMTVMNSLDAILQAQQAAMISTAVIVSSSTAANSSDGG</sequence>
<dbReference type="RefSeq" id="WP_200750042.1">
    <property type="nucleotide sequence ID" value="NZ_JAEOAH010000036.1"/>
</dbReference>
<dbReference type="EMBL" id="JAEOAH010000036">
    <property type="protein sequence ID" value="MBK3496641.1"/>
    <property type="molecule type" value="Genomic_DNA"/>
</dbReference>
<dbReference type="Proteomes" id="UP000618943">
    <property type="component" value="Unassembled WGS sequence"/>
</dbReference>
<gene>
    <name evidence="1" type="ORF">JFL43_17600</name>
</gene>